<keyword evidence="8" id="KW-1185">Reference proteome</keyword>
<dbReference type="AlphaFoldDB" id="G0QM45"/>
<dbReference type="GO" id="GO:0005930">
    <property type="term" value="C:axoneme"/>
    <property type="evidence" value="ECO:0007669"/>
    <property type="project" value="UniProtKB-SubCell"/>
</dbReference>
<proteinExistence type="inferred from homology"/>
<dbReference type="GeneID" id="14909897"/>
<evidence type="ECO:0000259" key="6">
    <source>
        <dbReference type="Pfam" id="PF10629"/>
    </source>
</evidence>
<reference evidence="7 8" key="1">
    <citation type="submission" date="2011-07" db="EMBL/GenBank/DDBJ databases">
        <authorList>
            <person name="Coyne R."/>
            <person name="Brami D."/>
            <person name="Johnson J."/>
            <person name="Hostetler J."/>
            <person name="Hannick L."/>
            <person name="Clark T."/>
            <person name="Cassidy-Hanley D."/>
            <person name="Inman J."/>
        </authorList>
    </citation>
    <scope>NUCLEOTIDE SEQUENCE [LARGE SCALE GENOMIC DNA]</scope>
    <source>
        <strain evidence="7 8">G5</strain>
    </source>
</reference>
<dbReference type="RefSeq" id="XP_004037696.1">
    <property type="nucleotide sequence ID" value="XM_004037648.1"/>
</dbReference>
<dbReference type="OrthoDB" id="283082at2759"/>
<evidence type="ECO:0000256" key="5">
    <source>
        <dbReference type="ARBA" id="ARBA00035661"/>
    </source>
</evidence>
<gene>
    <name evidence="7" type="ORF">IMG5_043510</name>
</gene>
<dbReference type="InterPro" id="IPR018902">
    <property type="entry name" value="CMI2A-C-like_dom"/>
</dbReference>
<evidence type="ECO:0000313" key="8">
    <source>
        <dbReference type="Proteomes" id="UP000008983"/>
    </source>
</evidence>
<name>G0QM45_ICHMU</name>
<dbReference type="InParanoid" id="G0QM45"/>
<dbReference type="Proteomes" id="UP000008983">
    <property type="component" value="Unassembled WGS sequence"/>
</dbReference>
<evidence type="ECO:0000256" key="2">
    <source>
        <dbReference type="ARBA" id="ARBA00022490"/>
    </source>
</evidence>
<dbReference type="EMBL" id="GL983382">
    <property type="protein sequence ID" value="EGR33710.1"/>
    <property type="molecule type" value="Genomic_DNA"/>
</dbReference>
<keyword evidence="2" id="KW-0963">Cytoplasm</keyword>
<keyword evidence="3" id="KW-0206">Cytoskeleton</keyword>
<evidence type="ECO:0000256" key="3">
    <source>
        <dbReference type="ARBA" id="ARBA00023212"/>
    </source>
</evidence>
<dbReference type="Pfam" id="PF10629">
    <property type="entry name" value="CMI2B-like"/>
    <property type="match status" value="1"/>
</dbReference>
<feature type="non-terminal residue" evidence="7">
    <location>
        <position position="135"/>
    </location>
</feature>
<protein>
    <recommendedName>
        <fullName evidence="6">Ciliary microtubule inner protein 2A-C-like domain-containing protein</fullName>
    </recommendedName>
</protein>
<feature type="domain" description="Ciliary microtubule inner protein 2A-C-like" evidence="6">
    <location>
        <begin position="36"/>
        <end position="72"/>
    </location>
</feature>
<dbReference type="eggNOG" id="ENOG502SU7C">
    <property type="taxonomic scope" value="Eukaryota"/>
</dbReference>
<accession>G0QM45</accession>
<comment type="subcellular location">
    <subcellularLocation>
        <location evidence="1">Cytoplasm</location>
        <location evidence="1">Cytoskeleton</location>
        <location evidence="1">Cilium axoneme</location>
    </subcellularLocation>
</comment>
<evidence type="ECO:0000256" key="1">
    <source>
        <dbReference type="ARBA" id="ARBA00004430"/>
    </source>
</evidence>
<organism evidence="7 8">
    <name type="scientific">Ichthyophthirius multifiliis</name>
    <name type="common">White spot disease agent</name>
    <name type="synonym">Ich</name>
    <dbReference type="NCBI Taxonomy" id="5932"/>
    <lineage>
        <taxon>Eukaryota</taxon>
        <taxon>Sar</taxon>
        <taxon>Alveolata</taxon>
        <taxon>Ciliophora</taxon>
        <taxon>Intramacronucleata</taxon>
        <taxon>Oligohymenophorea</taxon>
        <taxon>Hymenostomatida</taxon>
        <taxon>Ophryoglenina</taxon>
        <taxon>Ichthyophthirius</taxon>
    </lineage>
</organism>
<keyword evidence="4" id="KW-0966">Cell projection</keyword>
<dbReference type="OMA" id="AYCDQNQ"/>
<sequence>MFESHRAQRIIPGYTGHIPAVEYTEDMLQINSQKSQIPGYAGYIPSIKSENMFGKTYGKITYQSITKQRHKGYDLPPQLRYTSTVKDEFRDQKYVRKEELVRENTIYQAKLESNGFAYSPTRGHYIDPSEYVEKQ</sequence>
<comment type="similarity">
    <text evidence="5">Belongs to the CIMIP2 family.</text>
</comment>
<evidence type="ECO:0000256" key="4">
    <source>
        <dbReference type="ARBA" id="ARBA00023273"/>
    </source>
</evidence>
<evidence type="ECO:0000313" key="7">
    <source>
        <dbReference type="EMBL" id="EGR33710.1"/>
    </source>
</evidence>